<dbReference type="AlphaFoldDB" id="T0H9I0"/>
<dbReference type="eggNOG" id="COG5340">
    <property type="taxonomic scope" value="Bacteria"/>
</dbReference>
<dbReference type="PATRIC" id="fig|1331060.3.peg.3458"/>
<evidence type="ECO:0000313" key="1">
    <source>
        <dbReference type="EMBL" id="EQB12981.1"/>
    </source>
</evidence>
<organism evidence="1 2">
    <name type="scientific">Sphingobium lactosutens DS20</name>
    <dbReference type="NCBI Taxonomy" id="1331060"/>
    <lineage>
        <taxon>Bacteria</taxon>
        <taxon>Pseudomonadati</taxon>
        <taxon>Pseudomonadota</taxon>
        <taxon>Alphaproteobacteria</taxon>
        <taxon>Sphingomonadales</taxon>
        <taxon>Sphingomonadaceae</taxon>
        <taxon>Sphingobium</taxon>
    </lineage>
</organism>
<protein>
    <recommendedName>
        <fullName evidence="3">Transcriptional regulator</fullName>
    </recommendedName>
</protein>
<comment type="caution">
    <text evidence="1">The sequence shown here is derived from an EMBL/GenBank/DDBJ whole genome shotgun (WGS) entry which is preliminary data.</text>
</comment>
<gene>
    <name evidence="1" type="ORF">RLDS_17950</name>
</gene>
<proteinExistence type="predicted"/>
<dbReference type="Proteomes" id="UP000015531">
    <property type="component" value="Unassembled WGS sequence"/>
</dbReference>
<reference evidence="1 2" key="1">
    <citation type="journal article" date="2013" name="Genome Announc.">
        <title>Draft Genome Sequence of Sphingobium lactosutens Strain DS20T, Isolated from a Hexachlorocyclohexane Dumpsite.</title>
        <authorList>
            <person name="Kumar R."/>
            <person name="Dwivedi V."/>
            <person name="Negi V."/>
            <person name="Khurana J.P."/>
            <person name="Lal R."/>
        </authorList>
    </citation>
    <scope>NUCLEOTIDE SEQUENCE [LARGE SCALE GENOMIC DNA]</scope>
    <source>
        <strain evidence="1 2">DS20</strain>
    </source>
</reference>
<accession>T0H9I0</accession>
<sequence length="261" mass="28929">MKRVAVTVIVAHPHRTTRCQKFLKLSSNESIGNFMSSLASEVAKAGLGSRIFDERQLARLLGGGSARRYALVNRALKDGSLIRLKRGTYALGKPFRSDPIHPFAMAQAILPGSYISFETALSHHGWIPEAVFETSSVTPGRKTIVHEAPGLGRFTFHPLAIAEYQFYRAVERRQFGQSTSFIASPLRALLDLVALRKERWTDLHWLTGGLRIDEQHLSSLRKKDFAALAAVYKHKAVNHFLRSLEEAVVGGVTRAANGTAR</sequence>
<evidence type="ECO:0000313" key="2">
    <source>
        <dbReference type="Proteomes" id="UP000015531"/>
    </source>
</evidence>
<evidence type="ECO:0008006" key="3">
    <source>
        <dbReference type="Google" id="ProtNLM"/>
    </source>
</evidence>
<name>T0H9I0_9SPHN</name>
<dbReference type="EMBL" id="ATDP01000099">
    <property type="protein sequence ID" value="EQB12981.1"/>
    <property type="molecule type" value="Genomic_DNA"/>
</dbReference>
<keyword evidence="2" id="KW-1185">Reference proteome</keyword>